<dbReference type="GO" id="GO:0003700">
    <property type="term" value="F:DNA-binding transcription factor activity"/>
    <property type="evidence" value="ECO:0007669"/>
    <property type="project" value="InterPro"/>
</dbReference>
<dbReference type="HOGENOM" id="CLU_039613_6_2_6"/>
<name>L0GVM8_9GAMM</name>
<proteinExistence type="inferred from homology"/>
<dbReference type="PROSITE" id="PS50931">
    <property type="entry name" value="HTH_LYSR"/>
    <property type="match status" value="1"/>
</dbReference>
<evidence type="ECO:0000259" key="5">
    <source>
        <dbReference type="PROSITE" id="PS50931"/>
    </source>
</evidence>
<dbReference type="PANTHER" id="PTHR30126:SF6">
    <property type="entry name" value="HTH-TYPE TRANSCRIPTIONAL REGULATOR CYSB-RELATED"/>
    <property type="match status" value="1"/>
</dbReference>
<evidence type="ECO:0000256" key="4">
    <source>
        <dbReference type="ARBA" id="ARBA00023163"/>
    </source>
</evidence>
<keyword evidence="2" id="KW-0805">Transcription regulation</keyword>
<dbReference type="InterPro" id="IPR036390">
    <property type="entry name" value="WH_DNA-bd_sf"/>
</dbReference>
<evidence type="ECO:0000313" key="6">
    <source>
        <dbReference type="EMBL" id="AGA89892.1"/>
    </source>
</evidence>
<dbReference type="Gene3D" id="3.40.190.10">
    <property type="entry name" value="Periplasmic binding protein-like II"/>
    <property type="match status" value="2"/>
</dbReference>
<accession>L0GVM8</accession>
<evidence type="ECO:0000256" key="3">
    <source>
        <dbReference type="ARBA" id="ARBA00023125"/>
    </source>
</evidence>
<dbReference type="PRINTS" id="PR00039">
    <property type="entry name" value="HTHLYSR"/>
</dbReference>
<dbReference type="InterPro" id="IPR000847">
    <property type="entry name" value="LysR_HTH_N"/>
</dbReference>
<keyword evidence="3" id="KW-0238">DNA-binding</keyword>
<organism evidence="6 7">
    <name type="scientific">Thioflavicoccus mobilis 8321</name>
    <dbReference type="NCBI Taxonomy" id="765912"/>
    <lineage>
        <taxon>Bacteria</taxon>
        <taxon>Pseudomonadati</taxon>
        <taxon>Pseudomonadota</taxon>
        <taxon>Gammaproteobacteria</taxon>
        <taxon>Chromatiales</taxon>
        <taxon>Chromatiaceae</taxon>
        <taxon>Thioflavicoccus</taxon>
    </lineage>
</organism>
<dbReference type="STRING" id="765912.Thimo_1088"/>
<dbReference type="KEGG" id="tmb:Thimo_1088"/>
<reference evidence="6 7" key="1">
    <citation type="submission" date="2011-09" db="EMBL/GenBank/DDBJ databases">
        <title>Complete sequence of chromosome of Thioflavicoccus mobilis 8321.</title>
        <authorList>
            <consortium name="US DOE Joint Genome Institute"/>
            <person name="Lucas S."/>
            <person name="Han J."/>
            <person name="Lapidus A."/>
            <person name="Cheng J.-F."/>
            <person name="Goodwin L."/>
            <person name="Pitluck S."/>
            <person name="Peters L."/>
            <person name="Ovchinnikova G."/>
            <person name="Lu M."/>
            <person name="Detter J.C."/>
            <person name="Han C."/>
            <person name="Tapia R."/>
            <person name="Land M."/>
            <person name="Hauser L."/>
            <person name="Kyrpides N."/>
            <person name="Ivanova N."/>
            <person name="Pagani I."/>
            <person name="Vogl K."/>
            <person name="Liu Z."/>
            <person name="Imhoff J."/>
            <person name="Thiel V."/>
            <person name="Frigaard N.-U."/>
            <person name="Bryant D."/>
            <person name="Woyke T."/>
        </authorList>
    </citation>
    <scope>NUCLEOTIDE SEQUENCE [LARGE SCALE GENOMIC DNA]</scope>
    <source>
        <strain evidence="6 7">8321</strain>
    </source>
</reference>
<dbReference type="Pfam" id="PF00126">
    <property type="entry name" value="HTH_1"/>
    <property type="match status" value="1"/>
</dbReference>
<dbReference type="eggNOG" id="COG0583">
    <property type="taxonomic scope" value="Bacteria"/>
</dbReference>
<dbReference type="AlphaFoldDB" id="L0GVM8"/>
<dbReference type="InterPro" id="IPR036388">
    <property type="entry name" value="WH-like_DNA-bd_sf"/>
</dbReference>
<dbReference type="GO" id="GO:0000976">
    <property type="term" value="F:transcription cis-regulatory region binding"/>
    <property type="evidence" value="ECO:0007669"/>
    <property type="project" value="TreeGrafter"/>
</dbReference>
<sequence length="306" mass="33611">MKLRQLVYFNTVIRHGFNISEAAKALFTSQPGVSRQLQELADELGVELFQHQGKRLVGLTAVGKEIDGLAALILHEVPRIRDVADAHASGQRGDLVVVASRHVAATKRHEAIIGLRKEMPALEVRICEEEPRYAAGMLRAGEAHLGVLAEPTERHGDLIDLPIDEWRLRVAPHDHALCAANEITLEILAPYSLCSDARTAVSRQIIAEAFRQKGIPDPIDFSLGSSMSILQYVEEGAGVGSIGAAAFKPAEHPGLCKIDVSHLFRPLKTGVVLPRKARPPRYLYRFLRTLDPSLDTTIIEEARAAR</sequence>
<comment type="similarity">
    <text evidence="1">Belongs to the LysR transcriptional regulatory family.</text>
</comment>
<dbReference type="Gene3D" id="1.10.10.10">
    <property type="entry name" value="Winged helix-like DNA-binding domain superfamily/Winged helix DNA-binding domain"/>
    <property type="match status" value="1"/>
</dbReference>
<dbReference type="EMBL" id="CP003051">
    <property type="protein sequence ID" value="AGA89892.1"/>
    <property type="molecule type" value="Genomic_DNA"/>
</dbReference>
<dbReference type="Pfam" id="PF03466">
    <property type="entry name" value="LysR_substrate"/>
    <property type="match status" value="1"/>
</dbReference>
<dbReference type="SUPFAM" id="SSF46785">
    <property type="entry name" value="Winged helix' DNA-binding domain"/>
    <property type="match status" value="1"/>
</dbReference>
<dbReference type="GO" id="GO:0019344">
    <property type="term" value="P:cysteine biosynthetic process"/>
    <property type="evidence" value="ECO:0007669"/>
    <property type="project" value="TreeGrafter"/>
</dbReference>
<evidence type="ECO:0000313" key="7">
    <source>
        <dbReference type="Proteomes" id="UP000010816"/>
    </source>
</evidence>
<keyword evidence="7" id="KW-1185">Reference proteome</keyword>
<gene>
    <name evidence="6" type="ORF">Thimo_1088</name>
</gene>
<dbReference type="InterPro" id="IPR005119">
    <property type="entry name" value="LysR_subst-bd"/>
</dbReference>
<keyword evidence="4" id="KW-0804">Transcription</keyword>
<dbReference type="Proteomes" id="UP000010816">
    <property type="component" value="Chromosome"/>
</dbReference>
<dbReference type="PANTHER" id="PTHR30126">
    <property type="entry name" value="HTH-TYPE TRANSCRIPTIONAL REGULATOR"/>
    <property type="match status" value="1"/>
</dbReference>
<protein>
    <submittedName>
        <fullName evidence="6">Transcriptional regulator</fullName>
    </submittedName>
</protein>
<evidence type="ECO:0000256" key="1">
    <source>
        <dbReference type="ARBA" id="ARBA00009437"/>
    </source>
</evidence>
<evidence type="ECO:0000256" key="2">
    <source>
        <dbReference type="ARBA" id="ARBA00023015"/>
    </source>
</evidence>
<feature type="domain" description="HTH lysR-type" evidence="5">
    <location>
        <begin position="1"/>
        <end position="59"/>
    </location>
</feature>
<dbReference type="SUPFAM" id="SSF53850">
    <property type="entry name" value="Periplasmic binding protein-like II"/>
    <property type="match status" value="1"/>
</dbReference>